<proteinExistence type="inferred from homology"/>
<evidence type="ECO:0000313" key="4">
    <source>
        <dbReference type="Proteomes" id="UP000324222"/>
    </source>
</evidence>
<dbReference type="InterPro" id="IPR001680">
    <property type="entry name" value="WD40_rpt"/>
</dbReference>
<evidence type="ECO:0000256" key="2">
    <source>
        <dbReference type="SAM" id="MobiDB-lite"/>
    </source>
</evidence>
<dbReference type="AlphaFoldDB" id="A0A5B7DU35"/>
<gene>
    <name evidence="3" type="primary">tssc1</name>
    <name evidence="3" type="ORF">E2C01_017651</name>
</gene>
<dbReference type="GO" id="GO:0016567">
    <property type="term" value="P:protein ubiquitination"/>
    <property type="evidence" value="ECO:0007669"/>
    <property type="project" value="TreeGrafter"/>
</dbReference>
<sequence length="350" mass="38650">MDDAPIIYGLEDFQARALAAHSAETEKINFLVGTQSLRRTNQVQLIEFDDDTSLVTKQTFEHPAGEVWRIVAAPQSTDMIATVYNNSAQRNREKEESCPYHTAEAGDNGQAEGGSGGEQVEKLCSLNGASDVDAQIPGSPVPGLGSQAWSVVWAPENDSHLVTLVDNHIFYWDVEAAGRSAKIIGNVTVEGRGTVSLGSGRWYPHQHGSQVAATHGSSVRAWDMRTMKPTWCVEGAHTQLVRVWSVRYNASYDQLVLTCSSDQRIILSNLPSIASQPFGTMVDQEDITKEDKEKVEGTEEGVIQTYDDHEDSVYAVEWSAADFWTFASLSYDGRLVINKVPRSVKYKQFM</sequence>
<evidence type="ECO:0000313" key="3">
    <source>
        <dbReference type="EMBL" id="MPC24567.1"/>
    </source>
</evidence>
<organism evidence="3 4">
    <name type="scientific">Portunus trituberculatus</name>
    <name type="common">Swimming crab</name>
    <name type="synonym">Neptunus trituberculatus</name>
    <dbReference type="NCBI Taxonomy" id="210409"/>
    <lineage>
        <taxon>Eukaryota</taxon>
        <taxon>Metazoa</taxon>
        <taxon>Ecdysozoa</taxon>
        <taxon>Arthropoda</taxon>
        <taxon>Crustacea</taxon>
        <taxon>Multicrustacea</taxon>
        <taxon>Malacostraca</taxon>
        <taxon>Eumalacostraca</taxon>
        <taxon>Eucarida</taxon>
        <taxon>Decapoda</taxon>
        <taxon>Pleocyemata</taxon>
        <taxon>Brachyura</taxon>
        <taxon>Eubrachyura</taxon>
        <taxon>Portunoidea</taxon>
        <taxon>Portunidae</taxon>
        <taxon>Portuninae</taxon>
        <taxon>Portunus</taxon>
    </lineage>
</organism>
<evidence type="ECO:0000256" key="1">
    <source>
        <dbReference type="ARBA" id="ARBA00005672"/>
    </source>
</evidence>
<dbReference type="EMBL" id="VSRR010001345">
    <property type="protein sequence ID" value="MPC24567.1"/>
    <property type="molecule type" value="Genomic_DNA"/>
</dbReference>
<dbReference type="PANTHER" id="PTHR14205">
    <property type="entry name" value="WD-REPEAT PROTEIN"/>
    <property type="match status" value="1"/>
</dbReference>
<dbReference type="PANTHER" id="PTHR14205:SF15">
    <property type="entry name" value="EARP AND GARP COMPLEX-INTERACTING PROTEIN 1"/>
    <property type="match status" value="1"/>
</dbReference>
<protein>
    <submittedName>
        <fullName evidence="3">Protein TSSC1</fullName>
    </submittedName>
</protein>
<comment type="caution">
    <text evidence="3">The sequence shown here is derived from an EMBL/GenBank/DDBJ whole genome shotgun (WGS) entry which is preliminary data.</text>
</comment>
<dbReference type="Proteomes" id="UP000324222">
    <property type="component" value="Unassembled WGS sequence"/>
</dbReference>
<dbReference type="SUPFAM" id="SSF50978">
    <property type="entry name" value="WD40 repeat-like"/>
    <property type="match status" value="1"/>
</dbReference>
<comment type="similarity">
    <text evidence="1">Belongs to the WD repeat EIPR1 family.</text>
</comment>
<dbReference type="InterPro" id="IPR036322">
    <property type="entry name" value="WD40_repeat_dom_sf"/>
</dbReference>
<dbReference type="OrthoDB" id="196957at2759"/>
<keyword evidence="4" id="KW-1185">Reference proteome</keyword>
<dbReference type="InterPro" id="IPR015943">
    <property type="entry name" value="WD40/YVTN_repeat-like_dom_sf"/>
</dbReference>
<accession>A0A5B7DU35</accession>
<dbReference type="SMART" id="SM00320">
    <property type="entry name" value="WD40"/>
    <property type="match status" value="3"/>
</dbReference>
<dbReference type="Gene3D" id="2.130.10.10">
    <property type="entry name" value="YVTN repeat-like/Quinoprotein amine dehydrogenase"/>
    <property type="match status" value="1"/>
</dbReference>
<dbReference type="InterPro" id="IPR040323">
    <property type="entry name" value="EIPR1"/>
</dbReference>
<feature type="region of interest" description="Disordered" evidence="2">
    <location>
        <begin position="88"/>
        <end position="118"/>
    </location>
</feature>
<reference evidence="3 4" key="1">
    <citation type="submission" date="2019-05" db="EMBL/GenBank/DDBJ databases">
        <title>Another draft genome of Portunus trituberculatus and its Hox gene families provides insights of decapod evolution.</title>
        <authorList>
            <person name="Jeong J.-H."/>
            <person name="Song I."/>
            <person name="Kim S."/>
            <person name="Choi T."/>
            <person name="Kim D."/>
            <person name="Ryu S."/>
            <person name="Kim W."/>
        </authorList>
    </citation>
    <scope>NUCLEOTIDE SEQUENCE [LARGE SCALE GENOMIC DNA]</scope>
    <source>
        <tissue evidence="3">Muscle</tissue>
    </source>
</reference>
<name>A0A5B7DU35_PORTR</name>